<dbReference type="EMBL" id="CP037421">
    <property type="protein sequence ID" value="QDT27102.1"/>
    <property type="molecule type" value="Genomic_DNA"/>
</dbReference>
<gene>
    <name evidence="1" type="ORF">Enr10x_24160</name>
</gene>
<evidence type="ECO:0000313" key="1">
    <source>
        <dbReference type="EMBL" id="QDT27102.1"/>
    </source>
</evidence>
<protein>
    <submittedName>
        <fullName evidence="1">Uncharacterized protein</fullName>
    </submittedName>
</protein>
<accession>A0A517Q653</accession>
<dbReference type="AlphaFoldDB" id="A0A517Q653"/>
<sequence length="83" mass="9621">MWMRVNYFSNSQKCNERVTLPTTNSDPSKNGLLIHPKTIRSKRRKKKTCLTLLKGMISRLPVKVQPFFPEFCLATIDHPTDCL</sequence>
<keyword evidence="2" id="KW-1185">Reference proteome</keyword>
<dbReference type="Proteomes" id="UP000315647">
    <property type="component" value="Chromosome"/>
</dbReference>
<evidence type="ECO:0000313" key="2">
    <source>
        <dbReference type="Proteomes" id="UP000315647"/>
    </source>
</evidence>
<name>A0A517Q653_9PLAN</name>
<reference evidence="1 2" key="1">
    <citation type="submission" date="2019-03" db="EMBL/GenBank/DDBJ databases">
        <title>Deep-cultivation of Planctomycetes and their phenomic and genomic characterization uncovers novel biology.</title>
        <authorList>
            <person name="Wiegand S."/>
            <person name="Jogler M."/>
            <person name="Boedeker C."/>
            <person name="Pinto D."/>
            <person name="Vollmers J."/>
            <person name="Rivas-Marin E."/>
            <person name="Kohn T."/>
            <person name="Peeters S.H."/>
            <person name="Heuer A."/>
            <person name="Rast P."/>
            <person name="Oberbeckmann S."/>
            <person name="Bunk B."/>
            <person name="Jeske O."/>
            <person name="Meyerdierks A."/>
            <person name="Storesund J.E."/>
            <person name="Kallscheuer N."/>
            <person name="Luecker S."/>
            <person name="Lage O.M."/>
            <person name="Pohl T."/>
            <person name="Merkel B.J."/>
            <person name="Hornburger P."/>
            <person name="Mueller R.-W."/>
            <person name="Bruemmer F."/>
            <person name="Labrenz M."/>
            <person name="Spormann A.M."/>
            <person name="Op den Camp H."/>
            <person name="Overmann J."/>
            <person name="Amann R."/>
            <person name="Jetten M.S.M."/>
            <person name="Mascher T."/>
            <person name="Medema M.H."/>
            <person name="Devos D.P."/>
            <person name="Kaster A.-K."/>
            <person name="Ovreas L."/>
            <person name="Rohde M."/>
            <person name="Galperin M.Y."/>
            <person name="Jogler C."/>
        </authorList>
    </citation>
    <scope>NUCLEOTIDE SEQUENCE [LARGE SCALE GENOMIC DNA]</scope>
    <source>
        <strain evidence="1 2">Enr10</strain>
    </source>
</reference>
<organism evidence="1 2">
    <name type="scientific">Gimesia panareensis</name>
    <dbReference type="NCBI Taxonomy" id="2527978"/>
    <lineage>
        <taxon>Bacteria</taxon>
        <taxon>Pseudomonadati</taxon>
        <taxon>Planctomycetota</taxon>
        <taxon>Planctomycetia</taxon>
        <taxon>Planctomycetales</taxon>
        <taxon>Planctomycetaceae</taxon>
        <taxon>Gimesia</taxon>
    </lineage>
</organism>
<proteinExistence type="predicted"/>